<dbReference type="KEGG" id="nti:DNFV4_00448"/>
<evidence type="ECO:0000313" key="1">
    <source>
        <dbReference type="EMBL" id="CAI4030024.1"/>
    </source>
</evidence>
<dbReference type="Proteomes" id="UP001179121">
    <property type="component" value="Chromosome"/>
</dbReference>
<keyword evidence="2" id="KW-1185">Reference proteome</keyword>
<accession>A0AA86MW17</accession>
<sequence>MTQDYCTCVGLQRPRYKKSYRWPDLVNCTHSQQRVFYQCSASIQEQYPEMFFRESLQSRSKIGLCLICILDRNAFSPVRHRHPPRYFHRSNQLSRLCTFQTFDSEKCRERGFTQSSK</sequence>
<reference evidence="1" key="1">
    <citation type="submission" date="2022-10" db="EMBL/GenBank/DDBJ databases">
        <authorList>
            <person name="Koch H."/>
        </authorList>
    </citation>
    <scope>NUCLEOTIDE SEQUENCE</scope>
    <source>
        <strain evidence="1">DNF</strain>
    </source>
</reference>
<dbReference type="AlphaFoldDB" id="A0AA86MW17"/>
<dbReference type="EMBL" id="OX365700">
    <property type="protein sequence ID" value="CAI4030024.1"/>
    <property type="molecule type" value="Genomic_DNA"/>
</dbReference>
<protein>
    <submittedName>
        <fullName evidence="1">Uncharacterized protein</fullName>
    </submittedName>
</protein>
<name>A0AA86MW17_9BACT</name>
<proteinExistence type="predicted"/>
<evidence type="ECO:0000313" key="2">
    <source>
        <dbReference type="Proteomes" id="UP001179121"/>
    </source>
</evidence>
<gene>
    <name evidence="1" type="ORF">DNFV4_00448</name>
</gene>
<organism evidence="1 2">
    <name type="scientific">Nitrospira tepida</name>
    <dbReference type="NCBI Taxonomy" id="2973512"/>
    <lineage>
        <taxon>Bacteria</taxon>
        <taxon>Pseudomonadati</taxon>
        <taxon>Nitrospirota</taxon>
        <taxon>Nitrospiria</taxon>
        <taxon>Nitrospirales</taxon>
        <taxon>Nitrospiraceae</taxon>
        <taxon>Nitrospira</taxon>
    </lineage>
</organism>